<gene>
    <name evidence="2" type="ORF">PT974_11284</name>
</gene>
<evidence type="ECO:0000313" key="2">
    <source>
        <dbReference type="EMBL" id="KAK5987166.1"/>
    </source>
</evidence>
<sequence length="214" mass="22482">MVQVLAHAPSNWVDGRSGSGGARVKEDAVAAAAGVVAAAAAAGVGAVAVAVDVDVGVGVGVDVMVEELDGRDPAWERVNPARDVDGQRLDGAEHVHERVAPGLVAQRRGQRGGTGMADIDSGQEAGGEEGLRRAGELVEEAEPSEHGDANGEEDEGDEEYENDEDVVTKRVAKRQLATRQGAGVCGREVLDPCLRTLWWTARAHGLIIRNERKR</sequence>
<reference evidence="2 3" key="1">
    <citation type="submission" date="2024-01" db="EMBL/GenBank/DDBJ databases">
        <title>Complete genome of Cladobotryum mycophilum ATHUM6906.</title>
        <authorList>
            <person name="Christinaki A.C."/>
            <person name="Myridakis A.I."/>
            <person name="Kouvelis V.N."/>
        </authorList>
    </citation>
    <scope>NUCLEOTIDE SEQUENCE [LARGE SCALE GENOMIC DNA]</scope>
    <source>
        <strain evidence="2 3">ATHUM6906</strain>
    </source>
</reference>
<evidence type="ECO:0000313" key="3">
    <source>
        <dbReference type="Proteomes" id="UP001338125"/>
    </source>
</evidence>
<evidence type="ECO:0000256" key="1">
    <source>
        <dbReference type="SAM" id="MobiDB-lite"/>
    </source>
</evidence>
<organism evidence="2 3">
    <name type="scientific">Cladobotryum mycophilum</name>
    <dbReference type="NCBI Taxonomy" id="491253"/>
    <lineage>
        <taxon>Eukaryota</taxon>
        <taxon>Fungi</taxon>
        <taxon>Dikarya</taxon>
        <taxon>Ascomycota</taxon>
        <taxon>Pezizomycotina</taxon>
        <taxon>Sordariomycetes</taxon>
        <taxon>Hypocreomycetidae</taxon>
        <taxon>Hypocreales</taxon>
        <taxon>Hypocreaceae</taxon>
        <taxon>Cladobotryum</taxon>
    </lineage>
</organism>
<keyword evidence="3" id="KW-1185">Reference proteome</keyword>
<dbReference type="EMBL" id="JAVFKD010000016">
    <property type="protein sequence ID" value="KAK5987166.1"/>
    <property type="molecule type" value="Genomic_DNA"/>
</dbReference>
<protein>
    <submittedName>
        <fullName evidence="2">Uncharacterized protein</fullName>
    </submittedName>
</protein>
<name>A0ABR0S5S3_9HYPO</name>
<comment type="caution">
    <text evidence="2">The sequence shown here is derived from an EMBL/GenBank/DDBJ whole genome shotgun (WGS) entry which is preliminary data.</text>
</comment>
<feature type="compositionally biased region" description="Acidic residues" evidence="1">
    <location>
        <begin position="150"/>
        <end position="164"/>
    </location>
</feature>
<dbReference type="Proteomes" id="UP001338125">
    <property type="component" value="Unassembled WGS sequence"/>
</dbReference>
<feature type="region of interest" description="Disordered" evidence="1">
    <location>
        <begin position="107"/>
        <end position="164"/>
    </location>
</feature>
<proteinExistence type="predicted"/>
<accession>A0ABR0S5S3</accession>